<organism evidence="1 2">
    <name type="scientific">Coptis chinensis</name>
    <dbReference type="NCBI Taxonomy" id="261450"/>
    <lineage>
        <taxon>Eukaryota</taxon>
        <taxon>Viridiplantae</taxon>
        <taxon>Streptophyta</taxon>
        <taxon>Embryophyta</taxon>
        <taxon>Tracheophyta</taxon>
        <taxon>Spermatophyta</taxon>
        <taxon>Magnoliopsida</taxon>
        <taxon>Ranunculales</taxon>
        <taxon>Ranunculaceae</taxon>
        <taxon>Coptidoideae</taxon>
        <taxon>Coptis</taxon>
    </lineage>
</organism>
<keyword evidence="2" id="KW-1185">Reference proteome</keyword>
<dbReference type="AlphaFoldDB" id="A0A835LPF1"/>
<sequence length="132" mass="14365">MFSLLTIGPYEDTVMCTVVPMDICHLLLGRPWQFDHRSIHDGAKNTHSFLYNGRKLILEPLKPPDMETTMCTTFLADARESVSLADSLRAPFVTIMVSTTSGTACSTAISLADSWGAPSIISTPFASKTVPV</sequence>
<dbReference type="Proteomes" id="UP000631114">
    <property type="component" value="Unassembled WGS sequence"/>
</dbReference>
<accession>A0A835LPF1</accession>
<protein>
    <submittedName>
        <fullName evidence="1">Uncharacterized protein</fullName>
    </submittedName>
</protein>
<dbReference type="EMBL" id="JADFTS010000006">
    <property type="protein sequence ID" value="KAF9603188.1"/>
    <property type="molecule type" value="Genomic_DNA"/>
</dbReference>
<evidence type="ECO:0000313" key="1">
    <source>
        <dbReference type="EMBL" id="KAF9603188.1"/>
    </source>
</evidence>
<comment type="caution">
    <text evidence="1">The sequence shown here is derived from an EMBL/GenBank/DDBJ whole genome shotgun (WGS) entry which is preliminary data.</text>
</comment>
<evidence type="ECO:0000313" key="2">
    <source>
        <dbReference type="Proteomes" id="UP000631114"/>
    </source>
</evidence>
<proteinExistence type="predicted"/>
<reference evidence="1 2" key="1">
    <citation type="submission" date="2020-10" db="EMBL/GenBank/DDBJ databases">
        <title>The Coptis chinensis genome and diversification of protoberbering-type alkaloids.</title>
        <authorList>
            <person name="Wang B."/>
            <person name="Shu S."/>
            <person name="Song C."/>
            <person name="Liu Y."/>
        </authorList>
    </citation>
    <scope>NUCLEOTIDE SEQUENCE [LARGE SCALE GENOMIC DNA]</scope>
    <source>
        <strain evidence="1">HL-2020</strain>
        <tissue evidence="1">Leaf</tissue>
    </source>
</reference>
<name>A0A835LPF1_9MAGN</name>
<dbReference type="PANTHER" id="PTHR35046:SF26">
    <property type="entry name" value="RNA-DIRECTED DNA POLYMERASE"/>
    <property type="match status" value="1"/>
</dbReference>
<gene>
    <name evidence="1" type="ORF">IFM89_034521</name>
</gene>
<dbReference type="PANTHER" id="PTHR35046">
    <property type="entry name" value="ZINC KNUCKLE (CCHC-TYPE) FAMILY PROTEIN"/>
    <property type="match status" value="1"/>
</dbReference>
<dbReference type="OrthoDB" id="1934635at2759"/>